<accession>A0A386HKC0</accession>
<proteinExistence type="predicted"/>
<dbReference type="Proteomes" id="UP000266118">
    <property type="component" value="Chromosome"/>
</dbReference>
<dbReference type="EMBL" id="CP032489">
    <property type="protein sequence ID" value="AYD46328.1"/>
    <property type="molecule type" value="Genomic_DNA"/>
</dbReference>
<sequence>MSNLIHSLQEDLGLPHFLRVSPNTQDVKASKVKDRSALLGQACITSVLLGLYQYTRDIDNAVCLLKPKQKGTWLEVIFNRYPEALEHRIVHYTETNSEKVREYLSRTADKAVEEVQTHLGPKATGEDVKHYMSNQRNHILSFLPSELRAGESVNNTSLDDASNKMHGPFSDFMHWFEEFFADSQKPLY</sequence>
<evidence type="ECO:0000313" key="2">
    <source>
        <dbReference type="Proteomes" id="UP000266118"/>
    </source>
</evidence>
<dbReference type="RefSeq" id="WP_119984241.1">
    <property type="nucleotide sequence ID" value="NZ_CP032489.1"/>
</dbReference>
<organism evidence="1 2">
    <name type="scientific">Arachidicoccus soli</name>
    <dbReference type="NCBI Taxonomy" id="2341117"/>
    <lineage>
        <taxon>Bacteria</taxon>
        <taxon>Pseudomonadati</taxon>
        <taxon>Bacteroidota</taxon>
        <taxon>Chitinophagia</taxon>
        <taxon>Chitinophagales</taxon>
        <taxon>Chitinophagaceae</taxon>
        <taxon>Arachidicoccus</taxon>
    </lineage>
</organism>
<name>A0A386HKC0_9BACT</name>
<dbReference type="OrthoDB" id="668061at2"/>
<protein>
    <submittedName>
        <fullName evidence="1">Uncharacterized protein</fullName>
    </submittedName>
</protein>
<evidence type="ECO:0000313" key="1">
    <source>
        <dbReference type="EMBL" id="AYD46328.1"/>
    </source>
</evidence>
<gene>
    <name evidence="1" type="ORF">D6B99_01040</name>
</gene>
<dbReference type="AlphaFoldDB" id="A0A386HKC0"/>
<reference evidence="1 2" key="1">
    <citation type="submission" date="2018-09" db="EMBL/GenBank/DDBJ databases">
        <title>Arachidicoccus sp. nov., a bacterium isolated from soil.</title>
        <authorList>
            <person name="Weon H.-Y."/>
            <person name="Kwon S.-W."/>
            <person name="Lee S.A."/>
        </authorList>
    </citation>
    <scope>NUCLEOTIDE SEQUENCE [LARGE SCALE GENOMIC DNA]</scope>
    <source>
        <strain evidence="1 2">KIS59-12</strain>
    </source>
</reference>
<dbReference type="KEGG" id="ark:D6B99_01040"/>
<keyword evidence="2" id="KW-1185">Reference proteome</keyword>